<evidence type="ECO:0000256" key="1">
    <source>
        <dbReference type="ARBA" id="ARBA00022729"/>
    </source>
</evidence>
<dbReference type="Pfam" id="PF09992">
    <property type="entry name" value="NAGPA"/>
    <property type="match status" value="1"/>
</dbReference>
<dbReference type="GO" id="GO:0016798">
    <property type="term" value="F:hydrolase activity, acting on glycosyl bonds"/>
    <property type="evidence" value="ECO:0007669"/>
    <property type="project" value="UniProtKB-KW"/>
</dbReference>
<dbReference type="PANTHER" id="PTHR40446:SF2">
    <property type="entry name" value="N-ACETYLGLUCOSAMINE-1-PHOSPHODIESTER ALPHA-N-ACETYLGLUCOSAMINIDASE"/>
    <property type="match status" value="1"/>
</dbReference>
<keyword evidence="4" id="KW-0326">Glycosidase</keyword>
<dbReference type="EMBL" id="JBHSEC010000003">
    <property type="protein sequence ID" value="MFC4409585.1"/>
    <property type="molecule type" value="Genomic_DNA"/>
</dbReference>
<accession>A0ABV8X3R2</accession>
<reference evidence="5" key="1">
    <citation type="journal article" date="2019" name="Int. J. Syst. Evol. Microbiol.">
        <title>The Global Catalogue of Microorganisms (GCM) 10K type strain sequencing project: providing services to taxonomists for standard genome sequencing and annotation.</title>
        <authorList>
            <consortium name="The Broad Institute Genomics Platform"/>
            <consortium name="The Broad Institute Genome Sequencing Center for Infectious Disease"/>
            <person name="Wu L."/>
            <person name="Ma J."/>
        </authorList>
    </citation>
    <scope>NUCLEOTIDE SEQUENCE [LARGE SCALE GENOMIC DNA]</scope>
    <source>
        <strain evidence="5">CCUG 59778</strain>
    </source>
</reference>
<feature type="signal peptide" evidence="2">
    <location>
        <begin position="1"/>
        <end position="24"/>
    </location>
</feature>
<keyword evidence="1 2" id="KW-0732">Signal</keyword>
<evidence type="ECO:0000256" key="2">
    <source>
        <dbReference type="SAM" id="SignalP"/>
    </source>
</evidence>
<evidence type="ECO:0000313" key="5">
    <source>
        <dbReference type="Proteomes" id="UP001595817"/>
    </source>
</evidence>
<evidence type="ECO:0000313" key="4">
    <source>
        <dbReference type="EMBL" id="MFC4409585.1"/>
    </source>
</evidence>
<dbReference type="Proteomes" id="UP001595817">
    <property type="component" value="Unassembled WGS sequence"/>
</dbReference>
<dbReference type="InterPro" id="IPR014755">
    <property type="entry name" value="Cu-Rt/internalin_Ig-like"/>
</dbReference>
<comment type="caution">
    <text evidence="4">The sequence shown here is derived from an EMBL/GenBank/DDBJ whole genome shotgun (WGS) entry which is preliminary data.</text>
</comment>
<name>A0ABV8X3R2_9LACT</name>
<dbReference type="Gene3D" id="2.60.40.1220">
    <property type="match status" value="1"/>
</dbReference>
<dbReference type="PANTHER" id="PTHR40446">
    <property type="entry name" value="N-ACETYLGLUCOSAMINE-1-PHOSPHODIESTER ALPHA-N-ACETYLGLUCOSAMINIDASE"/>
    <property type="match status" value="1"/>
</dbReference>
<keyword evidence="4" id="KW-0378">Hydrolase</keyword>
<keyword evidence="5" id="KW-1185">Reference proteome</keyword>
<gene>
    <name evidence="4" type="ORF">ACFOZY_03930</name>
</gene>
<proteinExistence type="predicted"/>
<sequence>MQVKKILATVLAAVLVFSSFTVSAATLSPGINHESTSTSVGGYPQKVNKLSVDLTNPYSKIEYGVSNPLNTLQSVSALSKAHTYDQHHVVGAVNASFFRWEDRFPLYLLAENDRIVNLGNVSTNFNDYMHTPAAFGVTADKKAKVGKYNLSHTIEHNGANYSLTSMNRLRDNNESILYTSSWPNDKTRQNQYGIEVVVSGVSKKVDSQLKFGEKVTGTVSAIRPYGQYTSATIPDDGYVISASGTEASKFTSMKVGDSVTLSVDVDSSWKGAQFMLASGPLLVQNGRVDMTIDPKSPRVTERTARTAVATDATGNTAYFVTVDGKQSGYSQGMTLTEFANYLVSIGAYNAINLDGGGSTTMVTRNYGATYPTLANRPSDGSERRVSAILEAISTAPIGTPQHVNVTQTEDGIVAVGASVGYKVNYVLDQYYNALPIDSSKLKLESVSNNVGVIENNKFVGTNAGKGTITATYETATISIPVTVTNSIDRLVATPEKIRLGTGETADFSVRGISSNQKVIFNPSAVNWTVNGNIGSLNGTTFTSGNIEGSGSIVGTFGSTKVTIPVTVSNQPLVLGTFDSTTGLKAETIRANASISTDTKLNAHDGNSSLKLNYDFTSYKDDTSAAYVTWTNGLALEGKPDRIGVWVYGDGNNHWLRGSLSDGNGKEVTVDFTNDGGLNWTGWKYVEATVPSNLSAPLKLNKIYVAEPSSAKKNKSSIWFDKLQTVYHDGPTNELAFTSNSNDRVVPANKQFTVTFSQNMNSSLLNTKYVYVEDQYGVRQPVTVAKGSDGTKLIVNAPSAGYQSGKAYRLVVTHFVTNSQGTRMVKDSITKFKVK</sequence>
<dbReference type="RefSeq" id="WP_378152485.1">
    <property type="nucleotide sequence ID" value="NZ_JBHSEC010000003.1"/>
</dbReference>
<dbReference type="InterPro" id="IPR018711">
    <property type="entry name" value="NAGPA"/>
</dbReference>
<feature type="chain" id="PRO_5046831415" evidence="2">
    <location>
        <begin position="25"/>
        <end position="834"/>
    </location>
</feature>
<protein>
    <submittedName>
        <fullName evidence="4">Phosphodiester glycosidase family protein</fullName>
    </submittedName>
</protein>
<evidence type="ECO:0000259" key="3">
    <source>
        <dbReference type="Pfam" id="PF09992"/>
    </source>
</evidence>
<organism evidence="4 5">
    <name type="scientific">Chungangia koreensis</name>
    <dbReference type="NCBI Taxonomy" id="752657"/>
    <lineage>
        <taxon>Bacteria</taxon>
        <taxon>Bacillati</taxon>
        <taxon>Bacillota</taxon>
        <taxon>Bacilli</taxon>
        <taxon>Lactobacillales</taxon>
        <taxon>Chungangia</taxon>
    </lineage>
</organism>
<feature type="domain" description="Phosphodiester glycosidase" evidence="3">
    <location>
        <begin position="220"/>
        <end position="388"/>
    </location>
</feature>
<dbReference type="Gene3D" id="2.60.120.430">
    <property type="entry name" value="Galactose-binding lectin"/>
    <property type="match status" value="1"/>
</dbReference>